<sequence length="76" mass="8602">RTLQATENPPSWRLAIHLRFLPGKLNFEQKQCFLTVDYGLLWVINDANNITGTIGKEKWSTLADVATAGRCVLWEA</sequence>
<dbReference type="Proteomes" id="UP001157502">
    <property type="component" value="Chromosome 27"/>
</dbReference>
<reference evidence="1" key="1">
    <citation type="submission" date="2021-05" db="EMBL/GenBank/DDBJ databases">
        <authorList>
            <person name="Pan Q."/>
            <person name="Jouanno E."/>
            <person name="Zahm M."/>
            <person name="Klopp C."/>
            <person name="Cabau C."/>
            <person name="Louis A."/>
            <person name="Berthelot C."/>
            <person name="Parey E."/>
            <person name="Roest Crollius H."/>
            <person name="Montfort J."/>
            <person name="Robinson-Rechavi M."/>
            <person name="Bouchez O."/>
            <person name="Lampietro C."/>
            <person name="Lopez Roques C."/>
            <person name="Donnadieu C."/>
            <person name="Postlethwait J."/>
            <person name="Bobe J."/>
            <person name="Dillon D."/>
            <person name="Chandos A."/>
            <person name="von Hippel F."/>
            <person name="Guiguen Y."/>
        </authorList>
    </citation>
    <scope>NUCLEOTIDE SEQUENCE</scope>
    <source>
        <strain evidence="1">YG-Jan2019</strain>
    </source>
</reference>
<comment type="caution">
    <text evidence="1">The sequence shown here is derived from an EMBL/GenBank/DDBJ whole genome shotgun (WGS) entry which is preliminary data.</text>
</comment>
<evidence type="ECO:0000313" key="2">
    <source>
        <dbReference type="Proteomes" id="UP001157502"/>
    </source>
</evidence>
<feature type="non-terminal residue" evidence="1">
    <location>
        <position position="1"/>
    </location>
</feature>
<organism evidence="1 2">
    <name type="scientific">Dallia pectoralis</name>
    <name type="common">Alaska blackfish</name>
    <dbReference type="NCBI Taxonomy" id="75939"/>
    <lineage>
        <taxon>Eukaryota</taxon>
        <taxon>Metazoa</taxon>
        <taxon>Chordata</taxon>
        <taxon>Craniata</taxon>
        <taxon>Vertebrata</taxon>
        <taxon>Euteleostomi</taxon>
        <taxon>Actinopterygii</taxon>
        <taxon>Neopterygii</taxon>
        <taxon>Teleostei</taxon>
        <taxon>Protacanthopterygii</taxon>
        <taxon>Esociformes</taxon>
        <taxon>Umbridae</taxon>
        <taxon>Dallia</taxon>
    </lineage>
</organism>
<protein>
    <submittedName>
        <fullName evidence="1">Uncharacterized protein</fullName>
    </submittedName>
</protein>
<proteinExistence type="predicted"/>
<accession>A0ACC2FIR1</accession>
<evidence type="ECO:0000313" key="1">
    <source>
        <dbReference type="EMBL" id="KAJ7991269.1"/>
    </source>
</evidence>
<keyword evidence="2" id="KW-1185">Reference proteome</keyword>
<dbReference type="EMBL" id="CM055754">
    <property type="protein sequence ID" value="KAJ7991269.1"/>
    <property type="molecule type" value="Genomic_DNA"/>
</dbReference>
<gene>
    <name evidence="1" type="ORF">DPEC_G00295580</name>
</gene>
<name>A0ACC2FIR1_DALPE</name>